<evidence type="ECO:0000256" key="7">
    <source>
        <dbReference type="ARBA" id="ARBA00023136"/>
    </source>
</evidence>
<dbReference type="Pfam" id="PF08660">
    <property type="entry name" value="Alg14"/>
    <property type="match status" value="1"/>
</dbReference>
<evidence type="ECO:0000256" key="4">
    <source>
        <dbReference type="ARBA" id="ARBA00022692"/>
    </source>
</evidence>
<evidence type="ECO:0000256" key="6">
    <source>
        <dbReference type="ARBA" id="ARBA00022989"/>
    </source>
</evidence>
<keyword evidence="7 8" id="KW-0472">Membrane</keyword>
<dbReference type="Proteomes" id="UP001472866">
    <property type="component" value="Chromosome 17"/>
</dbReference>
<accession>A0AAX4PKH2</accession>
<evidence type="ECO:0000256" key="5">
    <source>
        <dbReference type="ARBA" id="ARBA00022824"/>
    </source>
</evidence>
<dbReference type="PANTHER" id="PTHR12154:SF4">
    <property type="entry name" value="UDP-N-ACETYLGLUCOSAMINE TRANSFERASE SUBUNIT ALG14 HOMOLOG"/>
    <property type="match status" value="1"/>
</dbReference>
<dbReference type="GO" id="GO:0004577">
    <property type="term" value="F:N-acetylglucosaminyldiphosphodolichol N-acetylglucosaminyltransferase activity"/>
    <property type="evidence" value="ECO:0007669"/>
    <property type="project" value="TreeGrafter"/>
</dbReference>
<name>A0AAX4PKH2_9CHLO</name>
<evidence type="ECO:0000256" key="8">
    <source>
        <dbReference type="SAM" id="Phobius"/>
    </source>
</evidence>
<dbReference type="EMBL" id="CP151517">
    <property type="protein sequence ID" value="WZN66892.1"/>
    <property type="molecule type" value="Genomic_DNA"/>
</dbReference>
<proteinExistence type="inferred from homology"/>
<gene>
    <name evidence="9" type="ORF">HKI87_17g84630</name>
</gene>
<evidence type="ECO:0000313" key="10">
    <source>
        <dbReference type="Proteomes" id="UP001472866"/>
    </source>
</evidence>
<evidence type="ECO:0000256" key="1">
    <source>
        <dbReference type="ARBA" id="ARBA00004389"/>
    </source>
</evidence>
<evidence type="ECO:0000256" key="2">
    <source>
        <dbReference type="ARBA" id="ARBA00009731"/>
    </source>
</evidence>
<keyword evidence="10" id="KW-1185">Reference proteome</keyword>
<dbReference type="GO" id="GO:0043541">
    <property type="term" value="C:UDP-N-acetylglucosamine transferase complex"/>
    <property type="evidence" value="ECO:0007669"/>
    <property type="project" value="TreeGrafter"/>
</dbReference>
<comment type="subcellular location">
    <subcellularLocation>
        <location evidence="1">Endoplasmic reticulum membrane</location>
        <topology evidence="1">Single-pass membrane protein</topology>
    </subcellularLocation>
</comment>
<keyword evidence="4 8" id="KW-0812">Transmembrane</keyword>
<dbReference type="Gene3D" id="3.40.50.2000">
    <property type="entry name" value="Glycogen Phosphorylase B"/>
    <property type="match status" value="1"/>
</dbReference>
<reference evidence="9 10" key="1">
    <citation type="submission" date="2024-03" db="EMBL/GenBank/DDBJ databases">
        <title>Complete genome sequence of the green alga Chloropicon roscoffensis RCC1871.</title>
        <authorList>
            <person name="Lemieux C."/>
            <person name="Pombert J.-F."/>
            <person name="Otis C."/>
            <person name="Turmel M."/>
        </authorList>
    </citation>
    <scope>NUCLEOTIDE SEQUENCE [LARGE SCALE GENOMIC DNA]</scope>
    <source>
        <strain evidence="9 10">RCC1871</strain>
    </source>
</reference>
<protein>
    <recommendedName>
        <fullName evidence="3">UDP-N-acetylglucosamine transferase subunit ALG14</fullName>
    </recommendedName>
</protein>
<keyword evidence="5" id="KW-0256">Endoplasmic reticulum</keyword>
<evidence type="ECO:0000313" key="9">
    <source>
        <dbReference type="EMBL" id="WZN66892.1"/>
    </source>
</evidence>
<feature type="transmembrane region" description="Helical" evidence="8">
    <location>
        <begin position="43"/>
        <end position="68"/>
    </location>
</feature>
<keyword evidence="9" id="KW-0808">Transferase</keyword>
<dbReference type="PANTHER" id="PTHR12154">
    <property type="entry name" value="GLYCOSYL TRANSFERASE-RELATED"/>
    <property type="match status" value="1"/>
</dbReference>
<organism evidence="9 10">
    <name type="scientific">Chloropicon roscoffensis</name>
    <dbReference type="NCBI Taxonomy" id="1461544"/>
    <lineage>
        <taxon>Eukaryota</taxon>
        <taxon>Viridiplantae</taxon>
        <taxon>Chlorophyta</taxon>
        <taxon>Chloropicophyceae</taxon>
        <taxon>Chloropicales</taxon>
        <taxon>Chloropicaceae</taxon>
        <taxon>Chloropicon</taxon>
    </lineage>
</organism>
<evidence type="ECO:0000256" key="3">
    <source>
        <dbReference type="ARBA" id="ARBA00017467"/>
    </source>
</evidence>
<dbReference type="AlphaFoldDB" id="A0AAX4PKH2"/>
<dbReference type="GO" id="GO:0006488">
    <property type="term" value="P:dolichol-linked oligosaccharide biosynthetic process"/>
    <property type="evidence" value="ECO:0007669"/>
    <property type="project" value="InterPro"/>
</dbReference>
<keyword evidence="6 8" id="KW-1133">Transmembrane helix</keyword>
<sequence length="283" mass="31411">MGGLWRGGWFEAEEPPCCSVRVAGNDINVPLPPEVFNLLPIRVWQYLAVITLMASLVVGQVCCFYAFFASRDLISRLVFDTHQELEGVRIRKPKAKVESRGAAKKTMIVLGSGGHTAEMLRVLKHMDLAKYRPRCYVVSGTDDMSADRALRFEKERQEGGLDPGQADPGVFDIPRSREVGQSYVTSVFTTIRSLVASAAVVFVERPALLLCNGPGTCLPVCVALKLIRPLSSKIIFVESICRTRTLSLTGKIVYHLRLADTLFVQWPELQASYPRATYSGRVF</sequence>
<dbReference type="InterPro" id="IPR013969">
    <property type="entry name" value="Oligosacch_biosynth_Alg14"/>
</dbReference>
<comment type="similarity">
    <text evidence="2">Belongs to the ALG14 family.</text>
</comment>